<evidence type="ECO:0000313" key="2">
    <source>
        <dbReference type="EMBL" id="KAK6222428.1"/>
    </source>
</evidence>
<dbReference type="Pfam" id="PF24681">
    <property type="entry name" value="Kelch_KLHDC2_KLHL20_DRC7"/>
    <property type="match status" value="1"/>
</dbReference>
<comment type="caution">
    <text evidence="2">The sequence shown here is derived from an EMBL/GenBank/DDBJ whole genome shotgun (WGS) entry which is preliminary data.</text>
</comment>
<dbReference type="InterPro" id="IPR006652">
    <property type="entry name" value="Kelch_1"/>
</dbReference>
<dbReference type="Proteomes" id="UP001327957">
    <property type="component" value="Unassembled WGS sequence"/>
</dbReference>
<name>A0AAV9TJ54_9PEZI</name>
<dbReference type="SUPFAM" id="SSF50965">
    <property type="entry name" value="Galactose oxidase, central domain"/>
    <property type="match status" value="1"/>
</dbReference>
<reference evidence="2 3" key="1">
    <citation type="submission" date="2023-04" db="EMBL/GenBank/DDBJ databases">
        <title>Colletotrichum tabacum stain YC1 causing leaf anthracnose on Nicotiana tabacum(L.) cv.</title>
        <authorList>
            <person name="Ji Z."/>
            <person name="Wang M."/>
            <person name="Zhang J."/>
            <person name="Wang N."/>
            <person name="Zhou Z."/>
        </authorList>
    </citation>
    <scope>NUCLEOTIDE SEQUENCE [LARGE SCALE GENOMIC DNA]</scope>
    <source>
        <strain evidence="2 3">YC1</strain>
    </source>
</reference>
<proteinExistence type="predicted"/>
<evidence type="ECO:0000256" key="1">
    <source>
        <dbReference type="SAM" id="SignalP"/>
    </source>
</evidence>
<organism evidence="2 3">
    <name type="scientific">Colletotrichum tabaci</name>
    <dbReference type="NCBI Taxonomy" id="1209068"/>
    <lineage>
        <taxon>Eukaryota</taxon>
        <taxon>Fungi</taxon>
        <taxon>Dikarya</taxon>
        <taxon>Ascomycota</taxon>
        <taxon>Pezizomycotina</taxon>
        <taxon>Sordariomycetes</taxon>
        <taxon>Hypocreomycetidae</taxon>
        <taxon>Glomerellales</taxon>
        <taxon>Glomerellaceae</taxon>
        <taxon>Colletotrichum</taxon>
        <taxon>Colletotrichum destructivum species complex</taxon>
    </lineage>
</organism>
<accession>A0AAV9TJ54</accession>
<feature type="signal peptide" evidence="1">
    <location>
        <begin position="1"/>
        <end position="21"/>
    </location>
</feature>
<dbReference type="InterPro" id="IPR015915">
    <property type="entry name" value="Kelch-typ_b-propeller"/>
</dbReference>
<sequence>MAFKKLVSVSVLSSLLALSSSHPYQPHPRWENLTDIPIVARQEHTGVILPPDNLVIFGGIIPNASAVPIPFTTVNMVQSYSIGSKSWRTLAPLPRAMNHVNVAVVDGKVYAFGGLDDGGPEQMVLNAVGDSWVYDPAGDAWTPLPPVPDVPRGMAALGVHDGKIFLAGGFTALGMRGQGPHASVSDVSVFDTKTGKWLPDLIPANARHLPAPRDHAGYVVVDGKLYVVGGFDNGTPGRSNTVFILDLTDLGKGWKTSAAQMPTARGGFAWGLLGSKLYTFGGEGNPEVQSGTFNETEVYDLATDSWAKLEPMPVPRHSVPGFAFDGKVYVPGGGLLGGAAPTSHFDVYYP</sequence>
<dbReference type="InterPro" id="IPR011043">
    <property type="entry name" value="Gal_Oxase/kelch_b-propeller"/>
</dbReference>
<dbReference type="Gene3D" id="2.120.10.80">
    <property type="entry name" value="Kelch-type beta propeller"/>
    <property type="match status" value="2"/>
</dbReference>
<dbReference type="PANTHER" id="PTHR46375">
    <property type="entry name" value="KELCH REPEAT AND BTB DOMAIN-CONTAINING PROTEIN 13-RELATED"/>
    <property type="match status" value="1"/>
</dbReference>
<dbReference type="InterPro" id="IPR052392">
    <property type="entry name" value="Kelch-BTB_domain-containing"/>
</dbReference>
<feature type="chain" id="PRO_5043497069" evidence="1">
    <location>
        <begin position="22"/>
        <end position="350"/>
    </location>
</feature>
<evidence type="ECO:0000313" key="3">
    <source>
        <dbReference type="Proteomes" id="UP001327957"/>
    </source>
</evidence>
<keyword evidence="3" id="KW-1185">Reference proteome</keyword>
<dbReference type="AlphaFoldDB" id="A0AAV9TJ54"/>
<dbReference type="SMART" id="SM00612">
    <property type="entry name" value="Kelch"/>
    <property type="match status" value="4"/>
</dbReference>
<dbReference type="Pfam" id="PF01344">
    <property type="entry name" value="Kelch_1"/>
    <property type="match status" value="1"/>
</dbReference>
<keyword evidence="1" id="KW-0732">Signal</keyword>
<dbReference type="EMBL" id="JASAOK010000018">
    <property type="protein sequence ID" value="KAK6222428.1"/>
    <property type="molecule type" value="Genomic_DNA"/>
</dbReference>
<gene>
    <name evidence="2" type="ORF">QIS74_04130</name>
</gene>
<dbReference type="PANTHER" id="PTHR46375:SF3">
    <property type="entry name" value="KELCH REPEAT AND BTB DOMAIN-CONTAINING PROTEIN 13"/>
    <property type="match status" value="1"/>
</dbReference>
<protein>
    <submittedName>
        <fullName evidence="2">Kelch repeat-containing protein</fullName>
    </submittedName>
</protein>